<keyword evidence="6 7" id="KW-0720">Serine protease</keyword>
<dbReference type="Gene3D" id="2.60.40.1080">
    <property type="match status" value="3"/>
</dbReference>
<dbReference type="InterPro" id="IPR003343">
    <property type="entry name" value="Big_2"/>
</dbReference>
<dbReference type="Gene3D" id="3.50.30.30">
    <property type="match status" value="1"/>
</dbReference>
<dbReference type="Pfam" id="PF06280">
    <property type="entry name" value="fn3_5"/>
    <property type="match status" value="1"/>
</dbReference>
<evidence type="ECO:0000313" key="12">
    <source>
        <dbReference type="EMBL" id="MEQ2510406.1"/>
    </source>
</evidence>
<evidence type="ECO:0000256" key="8">
    <source>
        <dbReference type="RuleBase" id="RU003355"/>
    </source>
</evidence>
<dbReference type="InterPro" id="IPR015500">
    <property type="entry name" value="Peptidase_S8_subtilisin-rel"/>
</dbReference>
<feature type="active site" description="Charge relay system" evidence="7">
    <location>
        <position position="237"/>
    </location>
</feature>
<reference evidence="12 13" key="1">
    <citation type="submission" date="2024-03" db="EMBL/GenBank/DDBJ databases">
        <title>Human intestinal bacterial collection.</title>
        <authorList>
            <person name="Pauvert C."/>
            <person name="Hitch T.C.A."/>
            <person name="Clavel T."/>
        </authorList>
    </citation>
    <scope>NUCLEOTIDE SEQUENCE [LARGE SCALE GENOMIC DNA]</scope>
    <source>
        <strain evidence="12 13">CLA-AA-H192</strain>
    </source>
</reference>
<dbReference type="SMART" id="SM00635">
    <property type="entry name" value="BID_2"/>
    <property type="match status" value="3"/>
</dbReference>
<dbReference type="Gene3D" id="2.60.40.1710">
    <property type="entry name" value="Subtilisin-like superfamily"/>
    <property type="match status" value="1"/>
</dbReference>
<proteinExistence type="inferred from homology"/>
<dbReference type="Pfam" id="PF00082">
    <property type="entry name" value="Peptidase_S8"/>
    <property type="match status" value="1"/>
</dbReference>
<dbReference type="InterPro" id="IPR008964">
    <property type="entry name" value="Invasin/intimin_cell_adhesion"/>
</dbReference>
<evidence type="ECO:0000256" key="10">
    <source>
        <dbReference type="SAM" id="SignalP"/>
    </source>
</evidence>
<dbReference type="InterPro" id="IPR023828">
    <property type="entry name" value="Peptidase_S8_Ser-AS"/>
</dbReference>
<dbReference type="PRINTS" id="PR00723">
    <property type="entry name" value="SUBTILISIN"/>
</dbReference>
<dbReference type="SUPFAM" id="SSF49373">
    <property type="entry name" value="Invasin/intimin cell-adhesion fragments"/>
    <property type="match status" value="3"/>
</dbReference>
<comment type="similarity">
    <text evidence="1 7 8">Belongs to the peptidase S8 family.</text>
</comment>
<name>A0ABV1G4U0_9FIRM</name>
<dbReference type="RefSeq" id="WP_349135078.1">
    <property type="nucleotide sequence ID" value="NZ_JBBMFF010000152.1"/>
</dbReference>
<evidence type="ECO:0000256" key="2">
    <source>
        <dbReference type="ARBA" id="ARBA00022525"/>
    </source>
</evidence>
<evidence type="ECO:0000256" key="5">
    <source>
        <dbReference type="ARBA" id="ARBA00022801"/>
    </source>
</evidence>
<keyword evidence="2" id="KW-0964">Secreted</keyword>
<dbReference type="EMBL" id="JBBMFF010000152">
    <property type="protein sequence ID" value="MEQ2510406.1"/>
    <property type="molecule type" value="Genomic_DNA"/>
</dbReference>
<dbReference type="InterPro" id="IPR023827">
    <property type="entry name" value="Peptidase_S8_Asp-AS"/>
</dbReference>
<keyword evidence="3 7" id="KW-0645">Protease</keyword>
<gene>
    <name evidence="12" type="ORF">WMO66_03925</name>
</gene>
<dbReference type="SUPFAM" id="SSF63825">
    <property type="entry name" value="YWTD domain"/>
    <property type="match status" value="2"/>
</dbReference>
<dbReference type="SUPFAM" id="SSF52743">
    <property type="entry name" value="Subtilisin-like"/>
    <property type="match status" value="1"/>
</dbReference>
<dbReference type="Gene3D" id="3.40.50.200">
    <property type="entry name" value="Peptidase S8/S53 domain"/>
    <property type="match status" value="1"/>
</dbReference>
<dbReference type="PROSITE" id="PS51892">
    <property type="entry name" value="SUBTILASE"/>
    <property type="match status" value="1"/>
</dbReference>
<dbReference type="InterPro" id="IPR051048">
    <property type="entry name" value="Peptidase_S8/S53_subtilisin"/>
</dbReference>
<dbReference type="InterPro" id="IPR036852">
    <property type="entry name" value="Peptidase_S8/S53_dom_sf"/>
</dbReference>
<organism evidence="12 13">
    <name type="scientific">Faecousia intestinalis</name>
    <dbReference type="NCBI Taxonomy" id="3133167"/>
    <lineage>
        <taxon>Bacteria</taxon>
        <taxon>Bacillati</taxon>
        <taxon>Bacillota</taxon>
        <taxon>Clostridia</taxon>
        <taxon>Eubacteriales</taxon>
        <taxon>Oscillospiraceae</taxon>
        <taxon>Faecousia</taxon>
    </lineage>
</organism>
<dbReference type="InterPro" id="IPR010435">
    <property type="entry name" value="C5a/SBT2-like_Fn3"/>
</dbReference>
<evidence type="ECO:0000256" key="6">
    <source>
        <dbReference type="ARBA" id="ARBA00022825"/>
    </source>
</evidence>
<dbReference type="Gene3D" id="1.10.1330.10">
    <property type="entry name" value="Dockerin domain"/>
    <property type="match status" value="1"/>
</dbReference>
<dbReference type="InterPro" id="IPR046450">
    <property type="entry name" value="PA_dom_sf"/>
</dbReference>
<dbReference type="PROSITE" id="PS00138">
    <property type="entry name" value="SUBTILASE_SER"/>
    <property type="match status" value="1"/>
</dbReference>
<feature type="domain" description="BIG2" evidence="11">
    <location>
        <begin position="1485"/>
        <end position="1562"/>
    </location>
</feature>
<evidence type="ECO:0000256" key="9">
    <source>
        <dbReference type="SAM" id="MobiDB-lite"/>
    </source>
</evidence>
<dbReference type="Proteomes" id="UP001491552">
    <property type="component" value="Unassembled WGS sequence"/>
</dbReference>
<sequence>MKKRILSLLLALALVLTGVPMAFATESGFADGNVPEISTDGPVQLPSSNIAEDPTVEPDAQQPVEAGEPKLVQNGEDRFSTQLAESEPKADEVVTFIVVMQKSPLLVAGFTKDDIATRAPKAVAYEAALRLELNALKANLTQKFRNDAQFELGYTYTIATTGVAVKTEYGNKEALEALPGVDHVYVAPTFSLPEEESTLTSDGELQPMTSNATTMIGADQLNATGFTGKGMKVAILDTGIVVDHPNFGALSEDKLTESSLTKEGVDAIWNTLNAGQMTSLRNCSYYNSKLPFIFNYYTRDFDVSHATAQHDHGTHVAGITAANKIEGSSVIGVAPDAQIIVMQVFSAGGGAGWDTIMAGLEDCVRLDVDACNLSLGAAGGFTTGDMSKTLELFESTDIEVLIAAGNETNAAYQNRTGWNLSRSGNPDDGVVGTPSTLSAALSVASIDNDGAESLYFTVNGRTIGYNDTATTNATKFLSNFKGQSVKFVPIGGYGEASDYENVDVSGKIALVSRGSSSFPDKQAAAQAAGAIGIVVYNNASGMLNMQINDGGDNIPAVFISKADGEYMKAQFAEGVKTLTCCNGDLVQVKRDRTLSDFSSWGVTPDLKLKPEIAGVGGNIYSTRDPSIAGSNYGLMSGTSMATPQIAGAMAVLMQYLRQNYPQYQEAELRQVAANLMMSTADPILDSNGLEVSPRGQGAGLANLVKATSSLAYLSNAQAYENRAKAELGDDDAKNGVYTFPFTINNMSGEKDLTYTFNASILTETVVTYTNGTFIGHAPYALGASLTVAGATESNIMKYDFNDDGEITTADARVLLLHVTDDAPIAEDNVHYAYLDVNGDGTVNKDDVDVITAYCAELEVSTDLTENAVISGTEALESVTVPAGESVTLTATITLTAEDKAYLDASFENGMYVEGFLYVKSATDDTTDLEMPFLGFYGDWSQAPAFDSADEDEASLYPLSIFTNNAAIGTNPYIRTGASGDEYNAFSYANPLAEIDVGLLRNLKKINFQVKDKVTNEVYFDLTGEYMAKSYYNSGYGQIIPLYVLAEEGEVWNGLDKNDNKLPDGTTVTYTASAWLDDGDDVMDDSFSFDVTLDDKAPVVENEATLQQDLKIENGKVLLPLKLNDNQHIAALIFVNNDGIIMGKYEVKNEPGKTFTQDYDITGFGPDFTIVVADYACNETEIDVSLDLGAMADQKPAMQKLSSDRLYGCETFDRAAVEGGWFSANKADMSDYRNETFDSSNRYYSAEYVNGYLVAQRATDGAVVLVTPYNTYWGSQTLVTQSGKVGDSGFKVLYDMALDYSDKGKRDSDTVSNHLYAVGWNYEGDRDGDGKDDGSNALFQISFYSNGSISLEKIADITGSDGEILTLGCTTEGQLYGISTAGKLYSLERDGVCTYIGTTDFVNYANYSGCNVIQSMGYDHNTDTMYWYAHSQTAAGNTYINVCMTYKVDLATGKCTEVGTYGPGGQTSLFVPTDKTSDLFTIGVDPQERFQLSPYQLTMTQGQRKRFEVEWNPWNAKASELTWASADETIATVTQQGFVTAVGEGETEITATGKVWDPWHWDEETSSTVPQWVDYTATATVRVVGSAEAIYTYIVADYKNAANGFTWVTFSDKTPTQLTQIAKQKLTVVGIDGEESTTDAMWQGAAYYNGYVYAVVKEARAMDDSTFGVGTSLYRFKVNKGETPDKTTFGDIEFIGFTAGVELGNMGFDYNTGRMYAVDLTNGGLAIVDLDTGAIDLLGTYSGEIGGPAITPAMTVTAEGYIIVSDMSGNLYMVDADTLSTTKLGSLGQDTWYYASMMYDYNTGNIYWNPCMNAGSSPLCLVRIDPQEWDPDKLEATIVKIGNVSTKSGVESTAMFTIPENEPETKHIPVEGIEITNGDSVTGLVGGTLQLDTVTTPVRPTVRTRTWTSSNPDVVTVDRFGVATFHGVGTATVTVSITNKNPEVEGGPFTDSIDVTVYASAGTFLSFLNDDQNGGSGYYDFWLQVPDNNLRTCPVTTSAIGTYSLRTGAYYDGCVYAYNSKGDFYRFDASDISSYTNLGSVNLDVETDQVTGMAMDYTTGTMYGLTLSGKLVTINLDNGAVTEIAATSEKVTALAIDKRGVLYAAGSTAIGVEAKLYTVDPKTAACTFVMDIPGAQVGTGSTYYGSMSYNAQMTYDFGTDRLYLHATYHTKQLAMSNGMYMFMLGEGTPELVNLGKISVQTAPGRTTKQGDAYLGLLCSIPTAEQTPVGKVNGILLNKTVGRLALGESFQLTGKVRPSNAANQAITWSSSDENVAKVDANGLVTSVAAGNVVITATSVETGVTATCTLTVVDMTGKPVSTAYTVSAKHDALYSFNPELPDSTATEVATFSGGTNITGLAYDYEGGLYYVVNEGGLPYIYYYDLTSKQTTLKGQVYTFTDANDLAYDPVNKVLYVVAGFYLFQFNPSRMDPTQLNYWSAYRDMSGMTNIPSPRTVACKDGNVYVLARGYGNTELIRADVDLTTFTKLAEVDLMVENRLNEMDYDPTTGLFYVTDSAHRLYSFDETGAITLIDTVGGGLDLNGLTIVPADK</sequence>
<dbReference type="InterPro" id="IPR018247">
    <property type="entry name" value="EF_Hand_1_Ca_BS"/>
</dbReference>
<dbReference type="InterPro" id="IPR000209">
    <property type="entry name" value="Peptidase_S8/S53_dom"/>
</dbReference>
<protein>
    <submittedName>
        <fullName evidence="12">S8 family serine peptidase</fullName>
    </submittedName>
</protein>
<evidence type="ECO:0000313" key="13">
    <source>
        <dbReference type="Proteomes" id="UP001491552"/>
    </source>
</evidence>
<evidence type="ECO:0000256" key="4">
    <source>
        <dbReference type="ARBA" id="ARBA00022729"/>
    </source>
</evidence>
<evidence type="ECO:0000259" key="11">
    <source>
        <dbReference type="SMART" id="SM00635"/>
    </source>
</evidence>
<evidence type="ECO:0000256" key="7">
    <source>
        <dbReference type="PROSITE-ProRule" id="PRU01240"/>
    </source>
</evidence>
<dbReference type="PANTHER" id="PTHR43399:SF4">
    <property type="entry name" value="CELL WALL-ASSOCIATED PROTEASE"/>
    <property type="match status" value="1"/>
</dbReference>
<feature type="domain" description="BIG2" evidence="11">
    <location>
        <begin position="1868"/>
        <end position="1946"/>
    </location>
</feature>
<keyword evidence="13" id="KW-1185">Reference proteome</keyword>
<evidence type="ECO:0000256" key="3">
    <source>
        <dbReference type="ARBA" id="ARBA00022670"/>
    </source>
</evidence>
<feature type="domain" description="BIG2" evidence="11">
    <location>
        <begin position="2229"/>
        <end position="2306"/>
    </location>
</feature>
<dbReference type="SUPFAM" id="SSF52025">
    <property type="entry name" value="PA domain"/>
    <property type="match status" value="1"/>
</dbReference>
<dbReference type="InterPro" id="IPR036439">
    <property type="entry name" value="Dockerin_dom_sf"/>
</dbReference>
<evidence type="ECO:0000256" key="1">
    <source>
        <dbReference type="ARBA" id="ARBA00011073"/>
    </source>
</evidence>
<dbReference type="PROSITE" id="PS00018">
    <property type="entry name" value="EF_HAND_1"/>
    <property type="match status" value="1"/>
</dbReference>
<feature type="active site" description="Charge relay system" evidence="7">
    <location>
        <position position="639"/>
    </location>
</feature>
<dbReference type="Pfam" id="PF02225">
    <property type="entry name" value="PA"/>
    <property type="match status" value="1"/>
</dbReference>
<keyword evidence="5 7" id="KW-0378">Hydrolase</keyword>
<dbReference type="InterPro" id="IPR003137">
    <property type="entry name" value="PA_domain"/>
</dbReference>
<dbReference type="PROSITE" id="PS00136">
    <property type="entry name" value="SUBTILASE_ASP"/>
    <property type="match status" value="1"/>
</dbReference>
<feature type="region of interest" description="Disordered" evidence="9">
    <location>
        <begin position="30"/>
        <end position="62"/>
    </location>
</feature>
<dbReference type="PANTHER" id="PTHR43399">
    <property type="entry name" value="SUBTILISIN-RELATED"/>
    <property type="match status" value="1"/>
</dbReference>
<comment type="caution">
    <text evidence="12">The sequence shown here is derived from an EMBL/GenBank/DDBJ whole genome shotgun (WGS) entry which is preliminary data.</text>
</comment>
<feature type="chain" id="PRO_5045374625" evidence="10">
    <location>
        <begin position="25"/>
        <end position="2548"/>
    </location>
</feature>
<accession>A0ABV1G4U0</accession>
<keyword evidence="4 10" id="KW-0732">Signal</keyword>
<feature type="active site" description="Charge relay system" evidence="7">
    <location>
        <position position="312"/>
    </location>
</feature>
<feature type="signal peptide" evidence="10">
    <location>
        <begin position="1"/>
        <end position="24"/>
    </location>
</feature>
<dbReference type="Pfam" id="PF02368">
    <property type="entry name" value="Big_2"/>
    <property type="match status" value="2"/>
</dbReference>
<dbReference type="SUPFAM" id="SSF69322">
    <property type="entry name" value="Tricorn protease domain 2"/>
    <property type="match status" value="1"/>
</dbReference>